<dbReference type="EMBL" id="FOOI01000002">
    <property type="protein sequence ID" value="SFF80914.1"/>
    <property type="molecule type" value="Genomic_DNA"/>
</dbReference>
<dbReference type="STRING" id="504797.SAMN05421678_102236"/>
<evidence type="ECO:0000313" key="3">
    <source>
        <dbReference type="Proteomes" id="UP000199052"/>
    </source>
</evidence>
<gene>
    <name evidence="1" type="ORF">FHR37_000229</name>
    <name evidence="2" type="ORF">SAMN05421678_102236</name>
</gene>
<dbReference type="Gene3D" id="1.20.120.450">
    <property type="entry name" value="dinb family like domain"/>
    <property type="match status" value="1"/>
</dbReference>
<dbReference type="InterPro" id="IPR007061">
    <property type="entry name" value="MST-like"/>
</dbReference>
<organism evidence="2 3">
    <name type="scientific">Actinopolymorpha cephalotaxi</name>
    <dbReference type="NCBI Taxonomy" id="504797"/>
    <lineage>
        <taxon>Bacteria</taxon>
        <taxon>Bacillati</taxon>
        <taxon>Actinomycetota</taxon>
        <taxon>Actinomycetes</taxon>
        <taxon>Propionibacteriales</taxon>
        <taxon>Actinopolymorphaceae</taxon>
        <taxon>Actinopolymorpha</taxon>
    </lineage>
</organism>
<dbReference type="InterPro" id="IPR034660">
    <property type="entry name" value="DinB/YfiT-like"/>
</dbReference>
<sequence length="201" mass="21365">MNASTTNQPDSTTASASMSASVSAASDASSAASAASVTGERADLLAALAQARHFLRYTTRDLTDEQAAMRTTASALCLGGLIKHVASSEKNWAQFIVEGPASQEYSEELVAAWSQEFRMQPGETLAGVLDHYAEIARRTDELVATLPDLDASHPLPEAPWFAPGTRWSARRALLHIVAETTQHAGHADIIRESLDGAKTMG</sequence>
<protein>
    <recommendedName>
        <fullName evidence="5">DinB superfamily protein</fullName>
    </recommendedName>
</protein>
<dbReference type="Proteomes" id="UP000199052">
    <property type="component" value="Unassembled WGS sequence"/>
</dbReference>
<evidence type="ECO:0000313" key="4">
    <source>
        <dbReference type="Proteomes" id="UP000533017"/>
    </source>
</evidence>
<dbReference type="AlphaFoldDB" id="A0A1I2LNL9"/>
<proteinExistence type="predicted"/>
<reference evidence="2 3" key="1">
    <citation type="submission" date="2016-10" db="EMBL/GenBank/DDBJ databases">
        <authorList>
            <person name="de Groot N.N."/>
        </authorList>
    </citation>
    <scope>NUCLEOTIDE SEQUENCE [LARGE SCALE GENOMIC DNA]</scope>
    <source>
        <strain evidence="2 3">CPCC 202808</strain>
    </source>
</reference>
<name>A0A1I2LNL9_9ACTN</name>
<dbReference type="RefSeq" id="WP_237768584.1">
    <property type="nucleotide sequence ID" value="NZ_FOOI01000002.1"/>
</dbReference>
<evidence type="ECO:0000313" key="1">
    <source>
        <dbReference type="EMBL" id="NYH81378.1"/>
    </source>
</evidence>
<dbReference type="EMBL" id="JACBZA010000001">
    <property type="protein sequence ID" value="NYH81378.1"/>
    <property type="molecule type" value="Genomic_DNA"/>
</dbReference>
<evidence type="ECO:0008006" key="5">
    <source>
        <dbReference type="Google" id="ProtNLM"/>
    </source>
</evidence>
<dbReference type="SUPFAM" id="SSF109854">
    <property type="entry name" value="DinB/YfiT-like putative metalloenzymes"/>
    <property type="match status" value="1"/>
</dbReference>
<evidence type="ECO:0000313" key="2">
    <source>
        <dbReference type="EMBL" id="SFF80914.1"/>
    </source>
</evidence>
<reference evidence="1 4" key="2">
    <citation type="submission" date="2020-07" db="EMBL/GenBank/DDBJ databases">
        <title>Sequencing the genomes of 1000 actinobacteria strains.</title>
        <authorList>
            <person name="Klenk H.-P."/>
        </authorList>
    </citation>
    <scope>NUCLEOTIDE SEQUENCE [LARGE SCALE GENOMIC DNA]</scope>
    <source>
        <strain evidence="1 4">DSM 45117</strain>
    </source>
</reference>
<accession>A0A1I2LNL9</accession>
<dbReference type="Proteomes" id="UP000533017">
    <property type="component" value="Unassembled WGS sequence"/>
</dbReference>
<keyword evidence="4" id="KW-1185">Reference proteome</keyword>
<dbReference type="Pfam" id="PF04978">
    <property type="entry name" value="MST"/>
    <property type="match status" value="1"/>
</dbReference>